<name>A0A517SJB8_9PLAN</name>
<dbReference type="Pfam" id="PF00771">
    <property type="entry name" value="FHIPEP"/>
    <property type="match status" value="1"/>
</dbReference>
<feature type="transmembrane region" description="Helical" evidence="7">
    <location>
        <begin position="104"/>
        <end position="130"/>
    </location>
</feature>
<dbReference type="GO" id="GO:0044780">
    <property type="term" value="P:bacterial-type flagellum assembly"/>
    <property type="evidence" value="ECO:0007669"/>
    <property type="project" value="TreeGrafter"/>
</dbReference>
<keyword evidence="9" id="KW-1185">Reference proteome</keyword>
<keyword evidence="3" id="KW-1003">Cell membrane</keyword>
<comment type="similarity">
    <text evidence="2">Belongs to the FHIPEP (flagella/HR/invasion proteins export pore) family.</text>
</comment>
<reference evidence="8 9" key="1">
    <citation type="submission" date="2019-02" db="EMBL/GenBank/DDBJ databases">
        <title>Deep-cultivation of Planctomycetes and their phenomic and genomic characterization uncovers novel biology.</title>
        <authorList>
            <person name="Wiegand S."/>
            <person name="Jogler M."/>
            <person name="Boedeker C."/>
            <person name="Pinto D."/>
            <person name="Vollmers J."/>
            <person name="Rivas-Marin E."/>
            <person name="Kohn T."/>
            <person name="Peeters S.H."/>
            <person name="Heuer A."/>
            <person name="Rast P."/>
            <person name="Oberbeckmann S."/>
            <person name="Bunk B."/>
            <person name="Jeske O."/>
            <person name="Meyerdierks A."/>
            <person name="Storesund J.E."/>
            <person name="Kallscheuer N."/>
            <person name="Luecker S."/>
            <person name="Lage O.M."/>
            <person name="Pohl T."/>
            <person name="Merkel B.J."/>
            <person name="Hornburger P."/>
            <person name="Mueller R.-W."/>
            <person name="Bruemmer F."/>
            <person name="Labrenz M."/>
            <person name="Spormann A.M."/>
            <person name="Op den Camp H."/>
            <person name="Overmann J."/>
            <person name="Amann R."/>
            <person name="Jetten M.S.M."/>
            <person name="Mascher T."/>
            <person name="Medema M.H."/>
            <person name="Devos D.P."/>
            <person name="Kaster A.-K."/>
            <person name="Ovreas L."/>
            <person name="Rohde M."/>
            <person name="Galperin M.Y."/>
            <person name="Jogler C."/>
        </authorList>
    </citation>
    <scope>NUCLEOTIDE SEQUENCE [LARGE SCALE GENOMIC DNA]</scope>
    <source>
        <strain evidence="8 9">Pan44</strain>
    </source>
</reference>
<keyword evidence="4 7" id="KW-0812">Transmembrane</keyword>
<keyword evidence="8" id="KW-0966">Cell projection</keyword>
<dbReference type="PANTHER" id="PTHR30161:SF1">
    <property type="entry name" value="FLAGELLAR BIOSYNTHESIS PROTEIN FLHA-RELATED"/>
    <property type="match status" value="1"/>
</dbReference>
<dbReference type="Gene3D" id="3.40.30.60">
    <property type="entry name" value="FHIPEP family, domain 1"/>
    <property type="match status" value="1"/>
</dbReference>
<dbReference type="PANTHER" id="PTHR30161">
    <property type="entry name" value="FLAGELLAR EXPORT PROTEIN, MEMBRANE FLHA SUBUNIT-RELATED"/>
    <property type="match status" value="1"/>
</dbReference>
<dbReference type="InterPro" id="IPR025505">
    <property type="entry name" value="FHIPEP_CS"/>
</dbReference>
<dbReference type="Gene3D" id="3.40.50.12790">
    <property type="entry name" value="FHIPEP family, domain 4"/>
    <property type="match status" value="1"/>
</dbReference>
<keyword evidence="8" id="KW-0969">Cilium</keyword>
<feature type="transmembrane region" description="Helical" evidence="7">
    <location>
        <begin position="199"/>
        <end position="219"/>
    </location>
</feature>
<sequence length="705" mass="76909">MSTPTSPTASRFLQSELLLAGGMLCILVVMLVPLPTALLDMLLAFNLGLTLLLLLITMSAKQPLDLSVFPSLLLLLTLYRLSLNVATTRLVLLDGDAGKIVETFGGMVVGGNLVVGLVIFLILIVIQFIVITKGSERVSEVSARFTLDALPGKQMAIDAEMNAGAINEAEARKRRELLGREMEFYGSMDGASKFVRGDAIAGLIITAINLFGGAILGVSRGMSVGESIHTYSVLSIGDGLISQIPALIVATTAGILVTKNSSEANLGQEIGKQLFSNDRPLWMAAGMFLLLGMVPGLPKIPFVLLTVGVIWHIRRLRRPAPVKPAASAEPALPPTPEFDEKRQLEEFLVQDRAVVEVGARLIPLVNPKRARGIADRITSLRRDFAKSNGIWIPPIRIRDNLELGPEEYRVVIAGREAARKTLRVDLMLAIAPEAATVAIPGEETTDPAFGMPAKWIEPAIQRQAEFSGYTVVDPASVLITHLGEILKRHGSELLSREDVRKMLDKVKEQAPTIVEELKPDVVRMGTLHQVLVQLAAERVPLSDLVLILESIANHGTTTKAPDDLLDKVREDIGRIICGRFCDDTARLQVIVLEPRLEARLRESLHEGQLALDGKRLEKLLEEIGEHWRSAARQRIEVALIMDRRLRRPLRKLLTRALPDLGTLSYTEVPADIMLNPVGMARFAAVFDEPAVDESRAGQRTAAAAA</sequence>
<evidence type="ECO:0000256" key="7">
    <source>
        <dbReference type="SAM" id="Phobius"/>
    </source>
</evidence>
<feature type="transmembrane region" description="Helical" evidence="7">
    <location>
        <begin position="231"/>
        <end position="257"/>
    </location>
</feature>
<evidence type="ECO:0000256" key="6">
    <source>
        <dbReference type="ARBA" id="ARBA00023136"/>
    </source>
</evidence>
<feature type="transmembrane region" description="Helical" evidence="7">
    <location>
        <begin position="41"/>
        <end position="60"/>
    </location>
</feature>
<dbReference type="Proteomes" id="UP000315700">
    <property type="component" value="Chromosome"/>
</dbReference>
<dbReference type="GO" id="GO:0009306">
    <property type="term" value="P:protein secretion"/>
    <property type="evidence" value="ECO:0007669"/>
    <property type="project" value="InterPro"/>
</dbReference>
<gene>
    <name evidence="8" type="primary">flhA_2</name>
    <name evidence="8" type="ORF">Pan44_42740</name>
</gene>
<evidence type="ECO:0000256" key="2">
    <source>
        <dbReference type="ARBA" id="ARBA00008835"/>
    </source>
</evidence>
<evidence type="ECO:0000256" key="3">
    <source>
        <dbReference type="ARBA" id="ARBA00022475"/>
    </source>
</evidence>
<dbReference type="AlphaFoldDB" id="A0A517SJB8"/>
<organism evidence="8 9">
    <name type="scientific">Caulifigura coniformis</name>
    <dbReference type="NCBI Taxonomy" id="2527983"/>
    <lineage>
        <taxon>Bacteria</taxon>
        <taxon>Pseudomonadati</taxon>
        <taxon>Planctomycetota</taxon>
        <taxon>Planctomycetia</taxon>
        <taxon>Planctomycetales</taxon>
        <taxon>Planctomycetaceae</taxon>
        <taxon>Caulifigura</taxon>
    </lineage>
</organism>
<feature type="transmembrane region" description="Helical" evidence="7">
    <location>
        <begin position="72"/>
        <end position="92"/>
    </location>
</feature>
<feature type="transmembrane region" description="Helical" evidence="7">
    <location>
        <begin position="12"/>
        <end position="34"/>
    </location>
</feature>
<dbReference type="InterPro" id="IPR042193">
    <property type="entry name" value="FHIPEP_3"/>
</dbReference>
<dbReference type="PIRSF" id="PIRSF005419">
    <property type="entry name" value="FlhA"/>
    <property type="match status" value="1"/>
</dbReference>
<evidence type="ECO:0000313" key="9">
    <source>
        <dbReference type="Proteomes" id="UP000315700"/>
    </source>
</evidence>
<dbReference type="KEGG" id="ccos:Pan44_42740"/>
<dbReference type="PRINTS" id="PR00949">
    <property type="entry name" value="TYPE3IMAPROT"/>
</dbReference>
<dbReference type="FunCoup" id="A0A517SJB8">
    <property type="interactions" value="65"/>
</dbReference>
<dbReference type="PROSITE" id="PS00994">
    <property type="entry name" value="FHIPEP"/>
    <property type="match status" value="1"/>
</dbReference>
<dbReference type="RefSeq" id="WP_197453526.1">
    <property type="nucleotide sequence ID" value="NZ_CP036271.1"/>
</dbReference>
<dbReference type="InterPro" id="IPR001712">
    <property type="entry name" value="T3SS_FHIPEP"/>
</dbReference>
<evidence type="ECO:0000256" key="1">
    <source>
        <dbReference type="ARBA" id="ARBA00004651"/>
    </source>
</evidence>
<dbReference type="EMBL" id="CP036271">
    <property type="protein sequence ID" value="QDT56222.1"/>
    <property type="molecule type" value="Genomic_DNA"/>
</dbReference>
<keyword evidence="6 7" id="KW-0472">Membrane</keyword>
<dbReference type="InterPro" id="IPR042194">
    <property type="entry name" value="FHIPEP_1"/>
</dbReference>
<keyword evidence="8" id="KW-0282">Flagellum</keyword>
<comment type="subcellular location">
    <subcellularLocation>
        <location evidence="1">Cell membrane</location>
        <topology evidence="1">Multi-pass membrane protein</topology>
    </subcellularLocation>
</comment>
<dbReference type="Gene3D" id="1.10.8.540">
    <property type="entry name" value="FHIPEP family, domain 3"/>
    <property type="match status" value="1"/>
</dbReference>
<protein>
    <submittedName>
        <fullName evidence="8">Flagellar biosynthesis protein FlhA</fullName>
    </submittedName>
</protein>
<keyword evidence="5 7" id="KW-1133">Transmembrane helix</keyword>
<accession>A0A517SJB8</accession>
<proteinExistence type="inferred from homology"/>
<feature type="transmembrane region" description="Helical" evidence="7">
    <location>
        <begin position="281"/>
        <end position="311"/>
    </location>
</feature>
<evidence type="ECO:0000256" key="4">
    <source>
        <dbReference type="ARBA" id="ARBA00022692"/>
    </source>
</evidence>
<evidence type="ECO:0000256" key="5">
    <source>
        <dbReference type="ARBA" id="ARBA00022989"/>
    </source>
</evidence>
<dbReference type="GO" id="GO:0005886">
    <property type="term" value="C:plasma membrane"/>
    <property type="evidence" value="ECO:0007669"/>
    <property type="project" value="UniProtKB-SubCell"/>
</dbReference>
<dbReference type="InterPro" id="IPR042196">
    <property type="entry name" value="FHIPEP_4"/>
</dbReference>
<dbReference type="InParanoid" id="A0A517SJB8"/>
<evidence type="ECO:0000313" key="8">
    <source>
        <dbReference type="EMBL" id="QDT56222.1"/>
    </source>
</evidence>